<evidence type="ECO:0000256" key="10">
    <source>
        <dbReference type="ARBA" id="ARBA00024596"/>
    </source>
</evidence>
<evidence type="ECO:0000256" key="5">
    <source>
        <dbReference type="ARBA" id="ARBA00022801"/>
    </source>
</evidence>
<gene>
    <name evidence="23" type="ORF">SAMN02745181_0975</name>
</gene>
<keyword evidence="5" id="KW-0378">Hydrolase</keyword>
<evidence type="ECO:0000256" key="14">
    <source>
        <dbReference type="ARBA" id="ARBA00030634"/>
    </source>
</evidence>
<reference evidence="23 24" key="1">
    <citation type="submission" date="2016-11" db="EMBL/GenBank/DDBJ databases">
        <authorList>
            <person name="Jaros S."/>
            <person name="Januszkiewicz K."/>
            <person name="Wedrychowicz H."/>
        </authorList>
    </citation>
    <scope>NUCLEOTIDE SEQUENCE [LARGE SCALE GENOMIC DNA]</scope>
    <source>
        <strain evidence="23 24">DSM 18772</strain>
    </source>
</reference>
<evidence type="ECO:0000256" key="4">
    <source>
        <dbReference type="ARBA" id="ARBA00022723"/>
    </source>
</evidence>
<dbReference type="SUPFAM" id="SSF55811">
    <property type="entry name" value="Nudix"/>
    <property type="match status" value="1"/>
</dbReference>
<evidence type="ECO:0000256" key="9">
    <source>
        <dbReference type="ARBA" id="ARBA00024486"/>
    </source>
</evidence>
<comment type="catalytic activity">
    <reaction evidence="10">
        <text>2-oxo-ATP + H2O = 2-oxo-AMP + diphosphate + H(+)</text>
        <dbReference type="Rhea" id="RHEA:67392"/>
        <dbReference type="ChEBI" id="CHEBI:15377"/>
        <dbReference type="ChEBI" id="CHEBI:15378"/>
        <dbReference type="ChEBI" id="CHEBI:33019"/>
        <dbReference type="ChEBI" id="CHEBI:71395"/>
        <dbReference type="ChEBI" id="CHEBI:172878"/>
    </reaction>
    <physiologicalReaction direction="left-to-right" evidence="10">
        <dbReference type="Rhea" id="RHEA:67393"/>
    </physiologicalReaction>
</comment>
<dbReference type="GO" id="GO:0008828">
    <property type="term" value="F:dATP diphosphatase activity"/>
    <property type="evidence" value="ECO:0007669"/>
    <property type="project" value="UniProtKB-EC"/>
</dbReference>
<protein>
    <recommendedName>
        <fullName evidence="12">Oxidized purine nucleoside triphosphate hydrolase</fullName>
        <ecNumber evidence="11">3.6.1.56</ecNumber>
    </recommendedName>
    <alternativeName>
        <fullName evidence="16">2-hydroxy-dATP diphosphatase</fullName>
    </alternativeName>
    <alternativeName>
        <fullName evidence="15">7,8-dihydro-8-oxoguanine triphosphatase</fullName>
    </alternativeName>
    <alternativeName>
        <fullName evidence="14">8-oxo-dGTPase</fullName>
    </alternativeName>
    <alternativeName>
        <fullName evidence="17">Methylated purine nucleoside triphosphate hydrolase</fullName>
    </alternativeName>
    <alternativeName>
        <fullName evidence="13">Nucleoside diphosphate-linked moiety X motif 1</fullName>
    </alternativeName>
</protein>
<dbReference type="InterPro" id="IPR000086">
    <property type="entry name" value="NUDIX_hydrolase_dom"/>
</dbReference>
<evidence type="ECO:0000256" key="13">
    <source>
        <dbReference type="ARBA" id="ARBA00029673"/>
    </source>
</evidence>
<comment type="function">
    <text evidence="21">Oxidized purine nucleoside triphosphate hydrolase which is a prominent sanitizer of the oxidized nucleotide pool. Catalyzes the hydrolysis of 2-oxo-dATP (2-hydroxy-dATP) into 2-oxo-dAMP. Also has a significant hydrolase activity toward 2-oxo-ATP, 8-oxo-dGTP and 8-oxo-dATP. Through the hydrolysis of oxidized purine nucleoside triphosphates, prevents their incorporation into DNA and the subsequent transversions A:T to C:G and G:C to T:A. Also catalyzes the hydrolysis of methylated purine nucleoside triphosphate preventing their integration into DNA. Through this antimutagenic activity protects cells from oxidative stress.</text>
</comment>
<dbReference type="PANTHER" id="PTHR43758:SF2">
    <property type="entry name" value="OXIDIZED PURINE NUCLEOSIDE TRIPHOSPHATE HYDROLASE"/>
    <property type="match status" value="1"/>
</dbReference>
<dbReference type="InterPro" id="IPR003563">
    <property type="entry name" value="8ODP"/>
</dbReference>
<keyword evidence="24" id="KW-1185">Reference proteome</keyword>
<evidence type="ECO:0000256" key="3">
    <source>
        <dbReference type="ARBA" id="ARBA00011245"/>
    </source>
</evidence>
<dbReference type="EC" id="3.6.1.56" evidence="11"/>
<comment type="subunit">
    <text evidence="3">Monomer.</text>
</comment>
<evidence type="ECO:0000256" key="11">
    <source>
        <dbReference type="ARBA" id="ARBA00026103"/>
    </source>
</evidence>
<evidence type="ECO:0000256" key="15">
    <source>
        <dbReference type="ARBA" id="ARBA00030682"/>
    </source>
</evidence>
<proteinExistence type="inferred from homology"/>
<accession>A0A1M6E9U3</accession>
<evidence type="ECO:0000256" key="20">
    <source>
        <dbReference type="ARBA" id="ARBA00049032"/>
    </source>
</evidence>
<dbReference type="GO" id="GO:0042262">
    <property type="term" value="P:DNA protection"/>
    <property type="evidence" value="ECO:0007669"/>
    <property type="project" value="InterPro"/>
</dbReference>
<comment type="cofactor">
    <cofactor evidence="1">
        <name>Mg(2+)</name>
        <dbReference type="ChEBI" id="CHEBI:18420"/>
    </cofactor>
</comment>
<evidence type="ECO:0000256" key="16">
    <source>
        <dbReference type="ARBA" id="ARBA00031927"/>
    </source>
</evidence>
<dbReference type="STRING" id="1123071.SAMN02745181_0975"/>
<evidence type="ECO:0000313" key="24">
    <source>
        <dbReference type="Proteomes" id="UP000184510"/>
    </source>
</evidence>
<evidence type="ECO:0000259" key="22">
    <source>
        <dbReference type="PROSITE" id="PS51462"/>
    </source>
</evidence>
<dbReference type="Proteomes" id="UP000184510">
    <property type="component" value="Unassembled WGS sequence"/>
</dbReference>
<evidence type="ECO:0000256" key="12">
    <source>
        <dbReference type="ARBA" id="ARBA00026218"/>
    </source>
</evidence>
<dbReference type="GO" id="GO:0008413">
    <property type="term" value="F:8-oxo-7,8-dihydroguanosine triphosphate pyrophosphatase activity"/>
    <property type="evidence" value="ECO:0007669"/>
    <property type="project" value="InterPro"/>
</dbReference>
<dbReference type="PROSITE" id="PS51462">
    <property type="entry name" value="NUDIX"/>
    <property type="match status" value="1"/>
</dbReference>
<comment type="similarity">
    <text evidence="2">Belongs to the Nudix hydrolase family.</text>
</comment>
<dbReference type="InterPro" id="IPR015797">
    <property type="entry name" value="NUDIX_hydrolase-like_dom_sf"/>
</dbReference>
<evidence type="ECO:0000256" key="21">
    <source>
        <dbReference type="ARBA" id="ARBA00053094"/>
    </source>
</evidence>
<evidence type="ECO:0000256" key="1">
    <source>
        <dbReference type="ARBA" id="ARBA00001946"/>
    </source>
</evidence>
<name>A0A1M6E9U3_9BACT</name>
<comment type="catalytic activity">
    <reaction evidence="20">
        <text>N(6)-methyl-dATP + H2O = N(6)-methyl-dAMP + diphosphate + H(+)</text>
        <dbReference type="Rhea" id="RHEA:67604"/>
        <dbReference type="ChEBI" id="CHEBI:15377"/>
        <dbReference type="ChEBI" id="CHEBI:15378"/>
        <dbReference type="ChEBI" id="CHEBI:33019"/>
        <dbReference type="ChEBI" id="CHEBI:169976"/>
        <dbReference type="ChEBI" id="CHEBI:172872"/>
    </reaction>
    <physiologicalReaction direction="left-to-right" evidence="20">
        <dbReference type="Rhea" id="RHEA:67605"/>
    </physiologicalReaction>
</comment>
<dbReference type="Pfam" id="PF00293">
    <property type="entry name" value="NUDIX"/>
    <property type="match status" value="1"/>
</dbReference>
<comment type="catalytic activity">
    <reaction evidence="18">
        <text>N(6)-methyl-ATP + H2O = N(6)-methyl-AMP + diphosphate + H(+)</text>
        <dbReference type="Rhea" id="RHEA:67608"/>
        <dbReference type="ChEBI" id="CHEBI:15377"/>
        <dbReference type="ChEBI" id="CHEBI:15378"/>
        <dbReference type="ChEBI" id="CHEBI:33019"/>
        <dbReference type="ChEBI" id="CHEBI:144842"/>
        <dbReference type="ChEBI" id="CHEBI:172873"/>
    </reaction>
    <physiologicalReaction direction="left-to-right" evidence="18">
        <dbReference type="Rhea" id="RHEA:67609"/>
    </physiologicalReaction>
</comment>
<evidence type="ECO:0000256" key="17">
    <source>
        <dbReference type="ARBA" id="ARBA00032071"/>
    </source>
</evidence>
<dbReference type="AlphaFoldDB" id="A0A1M6E9U3"/>
<dbReference type="CDD" id="cd03427">
    <property type="entry name" value="NUDIX_MTH1_Nudt1"/>
    <property type="match status" value="1"/>
</dbReference>
<keyword evidence="4" id="KW-0479">Metal-binding</keyword>
<feature type="domain" description="Nudix hydrolase" evidence="22">
    <location>
        <begin position="18"/>
        <end position="143"/>
    </location>
</feature>
<dbReference type="EMBL" id="FQYR01000002">
    <property type="protein sequence ID" value="SHI82225.1"/>
    <property type="molecule type" value="Genomic_DNA"/>
</dbReference>
<comment type="catalytic activity">
    <reaction evidence="9">
        <text>8-oxo-dGTP + H2O = 8-oxo-dGMP + diphosphate + H(+)</text>
        <dbReference type="Rhea" id="RHEA:31575"/>
        <dbReference type="ChEBI" id="CHEBI:15377"/>
        <dbReference type="ChEBI" id="CHEBI:15378"/>
        <dbReference type="ChEBI" id="CHEBI:33019"/>
        <dbReference type="ChEBI" id="CHEBI:63224"/>
        <dbReference type="ChEBI" id="CHEBI:77896"/>
    </reaction>
    <physiologicalReaction direction="left-to-right" evidence="9">
        <dbReference type="Rhea" id="RHEA:31576"/>
    </physiologicalReaction>
</comment>
<evidence type="ECO:0000256" key="6">
    <source>
        <dbReference type="ARBA" id="ARBA00022842"/>
    </source>
</evidence>
<evidence type="ECO:0000256" key="18">
    <source>
        <dbReference type="ARBA" id="ARBA00048002"/>
    </source>
</evidence>
<sequence length="179" mass="20322">MSSEMQTESPVDWSTWTAEIPATLMFIVRDGEVLLIEKLTGIGQGKVNGPGGKIDPGETASQAIVRECQEELHIIPLNPVKVGELHFAMSDIPDIHCHVFIASEFEGEPTPTREANPMWTPIDEVPYEKMWEDDRHWLPQVLNGDIFNGRFQFEKEEILWQDVVFGETARDLWSGDRVC</sequence>
<evidence type="ECO:0000256" key="8">
    <source>
        <dbReference type="ARBA" id="ARBA00024459"/>
    </source>
</evidence>
<dbReference type="GO" id="GO:0005737">
    <property type="term" value="C:cytoplasm"/>
    <property type="evidence" value="ECO:0007669"/>
    <property type="project" value="TreeGrafter"/>
</dbReference>
<dbReference type="PRINTS" id="PR01403">
    <property type="entry name" value="8OXTPHPHTASE"/>
</dbReference>
<evidence type="ECO:0000256" key="19">
    <source>
        <dbReference type="ARBA" id="ARBA00048894"/>
    </source>
</evidence>
<dbReference type="Gene3D" id="3.90.79.10">
    <property type="entry name" value="Nucleoside Triphosphate Pyrophosphohydrolase"/>
    <property type="match status" value="1"/>
</dbReference>
<dbReference type="PANTHER" id="PTHR43758">
    <property type="entry name" value="7,8-DIHYDRO-8-OXOGUANINE TRIPHOSPHATASE"/>
    <property type="match status" value="1"/>
</dbReference>
<comment type="catalytic activity">
    <reaction evidence="7">
        <text>8-oxo-dATP + H2O = 8-oxo-dAMP + diphosphate + H(+)</text>
        <dbReference type="Rhea" id="RHEA:65396"/>
        <dbReference type="ChEBI" id="CHEBI:15377"/>
        <dbReference type="ChEBI" id="CHEBI:15378"/>
        <dbReference type="ChEBI" id="CHEBI:33019"/>
        <dbReference type="ChEBI" id="CHEBI:71361"/>
        <dbReference type="ChEBI" id="CHEBI:172871"/>
    </reaction>
    <physiologicalReaction direction="left-to-right" evidence="7">
        <dbReference type="Rhea" id="RHEA:65397"/>
    </physiologicalReaction>
</comment>
<evidence type="ECO:0000313" key="23">
    <source>
        <dbReference type="EMBL" id="SHI82225.1"/>
    </source>
</evidence>
<evidence type="ECO:0000256" key="2">
    <source>
        <dbReference type="ARBA" id="ARBA00005582"/>
    </source>
</evidence>
<dbReference type="InParanoid" id="A0A1M6E9U3"/>
<comment type="catalytic activity">
    <reaction evidence="19">
        <text>O(6)-methyl-dGTP + H2O = O(6)-methyl-dGMP + diphosphate + H(+)</text>
        <dbReference type="Rhea" id="RHEA:67600"/>
        <dbReference type="ChEBI" id="CHEBI:15377"/>
        <dbReference type="ChEBI" id="CHEBI:15378"/>
        <dbReference type="ChEBI" id="CHEBI:33019"/>
        <dbReference type="ChEBI" id="CHEBI:169974"/>
        <dbReference type="ChEBI" id="CHEBI:169975"/>
    </reaction>
    <physiologicalReaction direction="left-to-right" evidence="19">
        <dbReference type="Rhea" id="RHEA:67601"/>
    </physiologicalReaction>
</comment>
<evidence type="ECO:0000256" key="7">
    <source>
        <dbReference type="ARBA" id="ARBA00024448"/>
    </source>
</evidence>
<organism evidence="23 24">
    <name type="scientific">Rubritalea squalenifaciens DSM 18772</name>
    <dbReference type="NCBI Taxonomy" id="1123071"/>
    <lineage>
        <taxon>Bacteria</taxon>
        <taxon>Pseudomonadati</taxon>
        <taxon>Verrucomicrobiota</taxon>
        <taxon>Verrucomicrobiia</taxon>
        <taxon>Verrucomicrobiales</taxon>
        <taxon>Rubritaleaceae</taxon>
        <taxon>Rubritalea</taxon>
    </lineage>
</organism>
<dbReference type="GO" id="GO:0046872">
    <property type="term" value="F:metal ion binding"/>
    <property type="evidence" value="ECO:0007669"/>
    <property type="project" value="UniProtKB-KW"/>
</dbReference>
<comment type="catalytic activity">
    <reaction evidence="8">
        <text>2-oxo-dATP + H2O = 2-oxo-dAMP + diphosphate + H(+)</text>
        <dbReference type="Rhea" id="RHEA:31583"/>
        <dbReference type="ChEBI" id="CHEBI:15377"/>
        <dbReference type="ChEBI" id="CHEBI:15378"/>
        <dbReference type="ChEBI" id="CHEBI:33019"/>
        <dbReference type="ChEBI" id="CHEBI:63212"/>
        <dbReference type="ChEBI" id="CHEBI:77897"/>
        <dbReference type="EC" id="3.6.1.56"/>
    </reaction>
    <physiologicalReaction direction="left-to-right" evidence="8">
        <dbReference type="Rhea" id="RHEA:31584"/>
    </physiologicalReaction>
</comment>
<keyword evidence="6" id="KW-0460">Magnesium</keyword>